<dbReference type="Proteomes" id="UP000489600">
    <property type="component" value="Unassembled WGS sequence"/>
</dbReference>
<keyword evidence="3" id="KW-1185">Reference proteome</keyword>
<feature type="compositionally biased region" description="Basic and acidic residues" evidence="1">
    <location>
        <begin position="101"/>
        <end position="114"/>
    </location>
</feature>
<evidence type="ECO:0000313" key="3">
    <source>
        <dbReference type="Proteomes" id="UP000489600"/>
    </source>
</evidence>
<dbReference type="AlphaFoldDB" id="A0A565ALJ7"/>
<evidence type="ECO:0000256" key="1">
    <source>
        <dbReference type="SAM" id="MobiDB-lite"/>
    </source>
</evidence>
<sequence length="310" mass="35205">MEEGATKTQITTIKGSQAMHRCESEMSMIWKEIPNNNNYLREGSKSHTPKSYREQTRGVNKFQGRTPPRPIWMAKTREMDQLRSPVRQIRDLSESSRTPRPHREPIDETHKQPTELPRKALETAMGEVREVMVQYANCADPVESAARRERTRLSEAAGEVQETAENMVRSTMITYNTVEEEEPEATFRLQDRIPATLRLGPIYETLPVEILDPTTKPPARKRLERPPGTKKTSFSPSVLQGASSKKRKYIQARGSPRRRTQAKQGTCNEREGKTTYHTGGTSMAVIERGTHTQADQPPHCNILSLGQKTI</sequence>
<feature type="compositionally biased region" description="Basic residues" evidence="1">
    <location>
        <begin position="244"/>
        <end position="261"/>
    </location>
</feature>
<comment type="caution">
    <text evidence="2">The sequence shown here is derived from an EMBL/GenBank/DDBJ whole genome shotgun (WGS) entry which is preliminary data.</text>
</comment>
<protein>
    <submittedName>
        <fullName evidence="2">Uncharacterized protein</fullName>
    </submittedName>
</protein>
<name>A0A565ALJ7_9BRAS</name>
<dbReference type="EMBL" id="CABITT030000001">
    <property type="protein sequence ID" value="VVA89882.1"/>
    <property type="molecule type" value="Genomic_DNA"/>
</dbReference>
<dbReference type="OrthoDB" id="1113053at2759"/>
<gene>
    <name evidence="2" type="ORF">ANE_LOCUS327</name>
</gene>
<reference evidence="2" key="1">
    <citation type="submission" date="2019-07" db="EMBL/GenBank/DDBJ databases">
        <authorList>
            <person name="Dittberner H."/>
        </authorList>
    </citation>
    <scope>NUCLEOTIDE SEQUENCE [LARGE SCALE GENOMIC DNA]</scope>
</reference>
<feature type="region of interest" description="Disordered" evidence="1">
    <location>
        <begin position="210"/>
        <end position="280"/>
    </location>
</feature>
<proteinExistence type="predicted"/>
<feature type="region of interest" description="Disordered" evidence="1">
    <location>
        <begin position="40"/>
        <end position="114"/>
    </location>
</feature>
<accession>A0A565ALJ7</accession>
<evidence type="ECO:0000313" key="2">
    <source>
        <dbReference type="EMBL" id="VVA89882.1"/>
    </source>
</evidence>
<feature type="compositionally biased region" description="Polar residues" evidence="1">
    <location>
        <begin position="230"/>
        <end position="243"/>
    </location>
</feature>
<organism evidence="2 3">
    <name type="scientific">Arabis nemorensis</name>
    <dbReference type="NCBI Taxonomy" id="586526"/>
    <lineage>
        <taxon>Eukaryota</taxon>
        <taxon>Viridiplantae</taxon>
        <taxon>Streptophyta</taxon>
        <taxon>Embryophyta</taxon>
        <taxon>Tracheophyta</taxon>
        <taxon>Spermatophyta</taxon>
        <taxon>Magnoliopsida</taxon>
        <taxon>eudicotyledons</taxon>
        <taxon>Gunneridae</taxon>
        <taxon>Pentapetalae</taxon>
        <taxon>rosids</taxon>
        <taxon>malvids</taxon>
        <taxon>Brassicales</taxon>
        <taxon>Brassicaceae</taxon>
        <taxon>Arabideae</taxon>
        <taxon>Arabis</taxon>
    </lineage>
</organism>